<evidence type="ECO:0000313" key="2">
    <source>
        <dbReference type="Proteomes" id="UP001335648"/>
    </source>
</evidence>
<accession>A0AAN8BVZ7</accession>
<proteinExistence type="predicted"/>
<keyword evidence="2" id="KW-1185">Reference proteome</keyword>
<name>A0AAN8BVZ7_9TELE</name>
<sequence length="147" mass="16391">MERGKSKLQNILEDDLGRDLMNAGRFCFSCEQIFANRKCLEEHFCSAASHICSCGTEFAEYKDVLGHSTTHEPGHQVLDHGTIQKRRIEKRIEEEQQLKRLQTGQGAAPVDGETGGDMDDDCFIVESGPDKPAEMIYQVTSSVPITT</sequence>
<dbReference type="EMBL" id="JAULUE010002055">
    <property type="protein sequence ID" value="KAK5892556.1"/>
    <property type="molecule type" value="Genomic_DNA"/>
</dbReference>
<dbReference type="Proteomes" id="UP001335648">
    <property type="component" value="Unassembled WGS sequence"/>
</dbReference>
<gene>
    <name evidence="1" type="ORF">CesoFtcFv8_012922</name>
</gene>
<comment type="caution">
    <text evidence="1">The sequence shown here is derived from an EMBL/GenBank/DDBJ whole genome shotgun (WGS) entry which is preliminary data.</text>
</comment>
<protein>
    <submittedName>
        <fullName evidence="1">Uncharacterized protein</fullName>
    </submittedName>
</protein>
<organism evidence="1 2">
    <name type="scientific">Champsocephalus esox</name>
    <name type="common">pike icefish</name>
    <dbReference type="NCBI Taxonomy" id="159716"/>
    <lineage>
        <taxon>Eukaryota</taxon>
        <taxon>Metazoa</taxon>
        <taxon>Chordata</taxon>
        <taxon>Craniata</taxon>
        <taxon>Vertebrata</taxon>
        <taxon>Euteleostomi</taxon>
        <taxon>Actinopterygii</taxon>
        <taxon>Neopterygii</taxon>
        <taxon>Teleostei</taxon>
        <taxon>Neoteleostei</taxon>
        <taxon>Acanthomorphata</taxon>
        <taxon>Eupercaria</taxon>
        <taxon>Perciformes</taxon>
        <taxon>Notothenioidei</taxon>
        <taxon>Channichthyidae</taxon>
        <taxon>Champsocephalus</taxon>
    </lineage>
</organism>
<dbReference type="AlphaFoldDB" id="A0AAN8BVZ7"/>
<evidence type="ECO:0000313" key="1">
    <source>
        <dbReference type="EMBL" id="KAK5892556.1"/>
    </source>
</evidence>
<reference evidence="1 2" key="1">
    <citation type="journal article" date="2023" name="Mol. Biol. Evol.">
        <title>Genomics of Secondarily Temperate Adaptation in the Only Non-Antarctic Icefish.</title>
        <authorList>
            <person name="Rivera-Colon A.G."/>
            <person name="Rayamajhi N."/>
            <person name="Minhas B.F."/>
            <person name="Madrigal G."/>
            <person name="Bilyk K.T."/>
            <person name="Yoon V."/>
            <person name="Hune M."/>
            <person name="Gregory S."/>
            <person name="Cheng C.H.C."/>
            <person name="Catchen J.M."/>
        </authorList>
    </citation>
    <scope>NUCLEOTIDE SEQUENCE [LARGE SCALE GENOMIC DNA]</scope>
    <source>
        <strain evidence="1">JC2023a</strain>
    </source>
</reference>